<keyword evidence="1" id="KW-0812">Transmembrane</keyword>
<dbReference type="RefSeq" id="WP_338198916.1">
    <property type="nucleotide sequence ID" value="NZ_JAEKNR010000032.1"/>
</dbReference>
<sequence length="121" mass="12803">MALLALLHNRFGIALLVFAALLGAWGSIQFFRGRAVSGGFRSSYLLMIGLTAVQGLLGLASLTTFRPHELLHVVYGAFAILFLPSVYFYAGRGAPAREAAFLAAACWVVAIAFGRGILTGA</sequence>
<evidence type="ECO:0000313" key="3">
    <source>
        <dbReference type="Proteomes" id="UP000612893"/>
    </source>
</evidence>
<dbReference type="AlphaFoldDB" id="A0A934K466"/>
<evidence type="ECO:0000313" key="2">
    <source>
        <dbReference type="EMBL" id="MBJ7597017.1"/>
    </source>
</evidence>
<feature type="transmembrane region" description="Helical" evidence="1">
    <location>
        <begin position="43"/>
        <end position="64"/>
    </location>
</feature>
<dbReference type="Proteomes" id="UP000612893">
    <property type="component" value="Unassembled WGS sequence"/>
</dbReference>
<keyword evidence="1" id="KW-1133">Transmembrane helix</keyword>
<dbReference type="EMBL" id="JAEKNR010000032">
    <property type="protein sequence ID" value="MBJ7597017.1"/>
    <property type="molecule type" value="Genomic_DNA"/>
</dbReference>
<keyword evidence="3" id="KW-1185">Reference proteome</keyword>
<organism evidence="2 3">
    <name type="scientific">Candidatus Nephthysia bennettiae</name>
    <dbReference type="NCBI Taxonomy" id="3127016"/>
    <lineage>
        <taxon>Bacteria</taxon>
        <taxon>Bacillati</taxon>
        <taxon>Candidatus Dormiibacterota</taxon>
        <taxon>Candidatus Dormibacteria</taxon>
        <taxon>Candidatus Dormibacterales</taxon>
        <taxon>Candidatus Dormibacteraceae</taxon>
        <taxon>Candidatus Nephthysia</taxon>
    </lineage>
</organism>
<name>A0A934K466_9BACT</name>
<comment type="caution">
    <text evidence="2">The sequence shown here is derived from an EMBL/GenBank/DDBJ whole genome shotgun (WGS) entry which is preliminary data.</text>
</comment>
<evidence type="ECO:0000256" key="1">
    <source>
        <dbReference type="SAM" id="Phobius"/>
    </source>
</evidence>
<proteinExistence type="predicted"/>
<keyword evidence="1" id="KW-0472">Membrane</keyword>
<protein>
    <submittedName>
        <fullName evidence="2">Uncharacterized protein</fullName>
    </submittedName>
</protein>
<feature type="transmembrane region" description="Helical" evidence="1">
    <location>
        <begin position="12"/>
        <end position="31"/>
    </location>
</feature>
<reference evidence="2" key="1">
    <citation type="submission" date="2020-10" db="EMBL/GenBank/DDBJ databases">
        <title>Ca. Dormibacterota MAGs.</title>
        <authorList>
            <person name="Montgomery K."/>
        </authorList>
    </citation>
    <scope>NUCLEOTIDE SEQUENCE [LARGE SCALE GENOMIC DNA]</scope>
    <source>
        <strain evidence="2">SC8812_S17_10</strain>
    </source>
</reference>
<feature type="transmembrane region" description="Helical" evidence="1">
    <location>
        <begin position="99"/>
        <end position="118"/>
    </location>
</feature>
<gene>
    <name evidence="2" type="ORF">JF922_02870</name>
</gene>
<feature type="transmembrane region" description="Helical" evidence="1">
    <location>
        <begin position="70"/>
        <end position="90"/>
    </location>
</feature>
<accession>A0A934K466</accession>